<dbReference type="Proteomes" id="UP000701853">
    <property type="component" value="Chromosome 4"/>
</dbReference>
<comment type="similarity">
    <text evidence="1">Belongs to the short-chain dehydrogenases/reductases (SDR) family.</text>
</comment>
<evidence type="ECO:0000313" key="3">
    <source>
        <dbReference type="EMBL" id="KAG8496415.1"/>
    </source>
</evidence>
<comment type="caution">
    <text evidence="3">The sequence shown here is derived from an EMBL/GenBank/DDBJ whole genome shotgun (WGS) entry which is preliminary data.</text>
</comment>
<proteinExistence type="inferred from homology"/>
<dbReference type="Gene3D" id="3.40.50.720">
    <property type="entry name" value="NAD(P)-binding Rossmann-like Domain"/>
    <property type="match status" value="2"/>
</dbReference>
<dbReference type="EMBL" id="JAHUZN010000004">
    <property type="protein sequence ID" value="KAG8496415.1"/>
    <property type="molecule type" value="Genomic_DNA"/>
</dbReference>
<protein>
    <submittedName>
        <fullName evidence="3">Uncharacterized protein</fullName>
    </submittedName>
</protein>
<accession>A0A8J6D7C8</accession>
<dbReference type="PRINTS" id="PR00081">
    <property type="entry name" value="GDHRDH"/>
</dbReference>
<dbReference type="SUPFAM" id="SSF51735">
    <property type="entry name" value="NAD(P)-binding Rossmann-fold domains"/>
    <property type="match status" value="1"/>
</dbReference>
<dbReference type="Pfam" id="PF13561">
    <property type="entry name" value="adh_short_C2"/>
    <property type="match status" value="1"/>
</dbReference>
<evidence type="ECO:0000313" key="4">
    <source>
        <dbReference type="Proteomes" id="UP000701853"/>
    </source>
</evidence>
<dbReference type="InterPro" id="IPR036291">
    <property type="entry name" value="NAD(P)-bd_dom_sf"/>
</dbReference>
<organism evidence="3 4">
    <name type="scientific">Gossypium anomalum</name>
    <dbReference type="NCBI Taxonomy" id="47600"/>
    <lineage>
        <taxon>Eukaryota</taxon>
        <taxon>Viridiplantae</taxon>
        <taxon>Streptophyta</taxon>
        <taxon>Embryophyta</taxon>
        <taxon>Tracheophyta</taxon>
        <taxon>Spermatophyta</taxon>
        <taxon>Magnoliopsida</taxon>
        <taxon>eudicotyledons</taxon>
        <taxon>Gunneridae</taxon>
        <taxon>Pentapetalae</taxon>
        <taxon>rosids</taxon>
        <taxon>malvids</taxon>
        <taxon>Malvales</taxon>
        <taxon>Malvaceae</taxon>
        <taxon>Malvoideae</taxon>
        <taxon>Gossypium</taxon>
    </lineage>
</organism>
<dbReference type="PANTHER" id="PTHR43180:SF81">
    <property type="entry name" value="SHORT CHAIN ALCOHOL DEHYDROGENASE"/>
    <property type="match status" value="1"/>
</dbReference>
<dbReference type="PANTHER" id="PTHR43180">
    <property type="entry name" value="3-OXOACYL-(ACYL-CARRIER-PROTEIN) REDUCTASE (AFU_ORTHOLOGUE AFUA_6G11210)"/>
    <property type="match status" value="1"/>
</dbReference>
<dbReference type="InterPro" id="IPR002347">
    <property type="entry name" value="SDR_fam"/>
</dbReference>
<evidence type="ECO:0000256" key="2">
    <source>
        <dbReference type="ARBA" id="ARBA00023002"/>
    </source>
</evidence>
<dbReference type="OrthoDB" id="294295at2759"/>
<dbReference type="GO" id="GO:0016491">
    <property type="term" value="F:oxidoreductase activity"/>
    <property type="evidence" value="ECO:0007669"/>
    <property type="project" value="UniProtKB-KW"/>
</dbReference>
<sequence length="131" mass="13774">MFKLEGKVALITGGASGIGESRARLFPKHGPRGEELRAIASDGDSFKKVLDVNVVGGFLGAKHAARVMVPTQKGCILFTASIASLLCVGVPHAYTSKHAIVGLAKSLSVELGEYGIRVNCISPHGLRLLCY</sequence>
<dbReference type="AlphaFoldDB" id="A0A8J6D7C8"/>
<keyword evidence="4" id="KW-1185">Reference proteome</keyword>
<keyword evidence="2" id="KW-0560">Oxidoreductase</keyword>
<evidence type="ECO:0000256" key="1">
    <source>
        <dbReference type="ARBA" id="ARBA00006484"/>
    </source>
</evidence>
<name>A0A8J6D7C8_9ROSI</name>
<reference evidence="3 4" key="1">
    <citation type="journal article" date="2021" name="bioRxiv">
        <title>The Gossypium anomalum genome as a resource for cotton improvement and evolutionary analysis of hybrid incompatibility.</title>
        <authorList>
            <person name="Grover C.E."/>
            <person name="Yuan D."/>
            <person name="Arick M.A."/>
            <person name="Miller E.R."/>
            <person name="Hu G."/>
            <person name="Peterson D.G."/>
            <person name="Wendel J.F."/>
            <person name="Udall J.A."/>
        </authorList>
    </citation>
    <scope>NUCLEOTIDE SEQUENCE [LARGE SCALE GENOMIC DNA]</scope>
    <source>
        <strain evidence="3">JFW-Udall</strain>
        <tissue evidence="3">Leaf</tissue>
    </source>
</reference>
<gene>
    <name evidence="3" type="ORF">CXB51_007534</name>
</gene>